<feature type="chain" id="PRO_5021977387" evidence="1">
    <location>
        <begin position="25"/>
        <end position="315"/>
    </location>
</feature>
<evidence type="ECO:0000256" key="1">
    <source>
        <dbReference type="SAM" id="SignalP"/>
    </source>
</evidence>
<evidence type="ECO:0000313" key="3">
    <source>
        <dbReference type="Proteomes" id="UP000321523"/>
    </source>
</evidence>
<keyword evidence="3" id="KW-1185">Reference proteome</keyword>
<comment type="caution">
    <text evidence="2">The sequence shown here is derived from an EMBL/GenBank/DDBJ whole genome shotgun (WGS) entry which is preliminary data.</text>
</comment>
<dbReference type="Proteomes" id="UP000321523">
    <property type="component" value="Unassembled WGS sequence"/>
</dbReference>
<keyword evidence="1" id="KW-0732">Signal</keyword>
<dbReference type="EMBL" id="BJYZ01000003">
    <property type="protein sequence ID" value="GEO36796.1"/>
    <property type="molecule type" value="Genomic_DNA"/>
</dbReference>
<evidence type="ECO:0000313" key="2">
    <source>
        <dbReference type="EMBL" id="GEO36796.1"/>
    </source>
</evidence>
<protein>
    <submittedName>
        <fullName evidence="2">ABC transporter substrate-binding protein</fullName>
    </submittedName>
</protein>
<accession>A0A512DJZ4</accession>
<sequence>MVKNKLSFVAVALVALGLSGQAVAQAKIEVGVTWAGKSGATTRLYTSMKDRLQEIAPQISLEFAGEQADIAKVEETIKKFDSSKAATVALRDSAATLLATLKTVNPTFLGGTNNPKFYGTIKNIQAPEGNITGVTYFLPKDIIIRSFISLLPEADFFSFIGDTKHSSFAVDKEGSEEACKQLKLRCTFNAVTTADEAKDIAARNPDGAKAFVLMNHGLLIDNTKAIVASAGKVPTFAFGDASVKDGAVAGLVADVGKLGVQLADAINDVLVKKKPVSAVPVGLDNQPLLVINMGSVNRLGLNIPLEILSTGTVVD</sequence>
<dbReference type="Pfam" id="PF04392">
    <property type="entry name" value="ABC_sub_bind"/>
    <property type="match status" value="1"/>
</dbReference>
<feature type="signal peptide" evidence="1">
    <location>
        <begin position="1"/>
        <end position="24"/>
    </location>
</feature>
<dbReference type="InterPro" id="IPR007487">
    <property type="entry name" value="ABC_transpt-TYRBP-like"/>
</dbReference>
<dbReference type="PANTHER" id="PTHR35271">
    <property type="entry name" value="ABC TRANSPORTER, SUBSTRATE-BINDING LIPOPROTEIN-RELATED"/>
    <property type="match status" value="1"/>
</dbReference>
<dbReference type="PANTHER" id="PTHR35271:SF1">
    <property type="entry name" value="ABC TRANSPORTER, SUBSTRATE-BINDING LIPOPROTEIN"/>
    <property type="match status" value="1"/>
</dbReference>
<dbReference type="AlphaFoldDB" id="A0A512DJZ4"/>
<dbReference type="Gene3D" id="3.40.50.2300">
    <property type="match status" value="2"/>
</dbReference>
<name>A0A512DJZ4_9PROT</name>
<reference evidence="2 3" key="1">
    <citation type="submission" date="2019-07" db="EMBL/GenBank/DDBJ databases">
        <title>Whole genome shotgun sequence of Skermanella aerolata NBRC 106429.</title>
        <authorList>
            <person name="Hosoyama A."/>
            <person name="Uohara A."/>
            <person name="Ohji S."/>
            <person name="Ichikawa N."/>
        </authorList>
    </citation>
    <scope>NUCLEOTIDE SEQUENCE [LARGE SCALE GENOMIC DNA]</scope>
    <source>
        <strain evidence="2 3">NBRC 106429</strain>
    </source>
</reference>
<proteinExistence type="predicted"/>
<gene>
    <name evidence="2" type="ORF">SAE02_09440</name>
</gene>
<organism evidence="2 3">
    <name type="scientific">Skermanella aerolata</name>
    <dbReference type="NCBI Taxonomy" id="393310"/>
    <lineage>
        <taxon>Bacteria</taxon>
        <taxon>Pseudomonadati</taxon>
        <taxon>Pseudomonadota</taxon>
        <taxon>Alphaproteobacteria</taxon>
        <taxon>Rhodospirillales</taxon>
        <taxon>Azospirillaceae</taxon>
        <taxon>Skermanella</taxon>
    </lineage>
</organism>